<proteinExistence type="predicted"/>
<dbReference type="EMBL" id="KE346050">
    <property type="protein sequence ID" value="EXC25185.1"/>
    <property type="molecule type" value="Genomic_DNA"/>
</dbReference>
<sequence length="101" mass="11805">MGRYLMRLKYEKLKENKSTTVVATDDLENDKKVVSLLGEIHLKLIKCKVIRNLQPKIMSSIMFLQRVRDAYVEVMHRFAGHFMQLNNGDHAYCFKKVTCSP</sequence>
<gene>
    <name evidence="1" type="ORF">L484_013274</name>
</gene>
<evidence type="ECO:0000313" key="1">
    <source>
        <dbReference type="EMBL" id="EXC25185.1"/>
    </source>
</evidence>
<organism evidence="1 2">
    <name type="scientific">Morus notabilis</name>
    <dbReference type="NCBI Taxonomy" id="981085"/>
    <lineage>
        <taxon>Eukaryota</taxon>
        <taxon>Viridiplantae</taxon>
        <taxon>Streptophyta</taxon>
        <taxon>Embryophyta</taxon>
        <taxon>Tracheophyta</taxon>
        <taxon>Spermatophyta</taxon>
        <taxon>Magnoliopsida</taxon>
        <taxon>eudicotyledons</taxon>
        <taxon>Gunneridae</taxon>
        <taxon>Pentapetalae</taxon>
        <taxon>rosids</taxon>
        <taxon>fabids</taxon>
        <taxon>Rosales</taxon>
        <taxon>Moraceae</taxon>
        <taxon>Moreae</taxon>
        <taxon>Morus</taxon>
    </lineage>
</organism>
<accession>W9SES9</accession>
<protein>
    <submittedName>
        <fullName evidence="1">Uncharacterized protein</fullName>
    </submittedName>
</protein>
<reference evidence="2" key="1">
    <citation type="submission" date="2013-01" db="EMBL/GenBank/DDBJ databases">
        <title>Draft Genome Sequence of a Mulberry Tree, Morus notabilis C.K. Schneid.</title>
        <authorList>
            <person name="He N."/>
            <person name="Zhao S."/>
        </authorList>
    </citation>
    <scope>NUCLEOTIDE SEQUENCE</scope>
</reference>
<dbReference type="Proteomes" id="UP000030645">
    <property type="component" value="Unassembled WGS sequence"/>
</dbReference>
<evidence type="ECO:0000313" key="2">
    <source>
        <dbReference type="Proteomes" id="UP000030645"/>
    </source>
</evidence>
<keyword evidence="2" id="KW-1185">Reference proteome</keyword>
<name>W9SES9_9ROSA</name>
<dbReference type="AlphaFoldDB" id="W9SES9"/>